<name>A0A419EWT7_9BACT</name>
<gene>
    <name evidence="2" type="ORF">C4532_11675</name>
</gene>
<sequence length="131" mass="14120">MKRALRILGIVACLATIWFVTRGSNGCAPTPDVVVLEVYSPEVESGDNSFDDAEIYGSGKLGKLDKEVYTSSSKKKRKGTVAVMWYAGLQGDNLEGVLTVISKNKDKHTHGAYSVTKGQGTQTVELLPMVP</sequence>
<evidence type="ECO:0000256" key="1">
    <source>
        <dbReference type="SAM" id="SignalP"/>
    </source>
</evidence>
<protein>
    <submittedName>
        <fullName evidence="2">Uncharacterized protein</fullName>
    </submittedName>
</protein>
<dbReference type="EMBL" id="QZKI01000087">
    <property type="protein sequence ID" value="RJP69005.1"/>
    <property type="molecule type" value="Genomic_DNA"/>
</dbReference>
<evidence type="ECO:0000313" key="2">
    <source>
        <dbReference type="EMBL" id="RJP69005.1"/>
    </source>
</evidence>
<evidence type="ECO:0000313" key="3">
    <source>
        <dbReference type="Proteomes" id="UP000285961"/>
    </source>
</evidence>
<dbReference type="Proteomes" id="UP000285961">
    <property type="component" value="Unassembled WGS sequence"/>
</dbReference>
<accession>A0A419EWT7</accession>
<keyword evidence="1" id="KW-0732">Signal</keyword>
<comment type="caution">
    <text evidence="2">The sequence shown here is derived from an EMBL/GenBank/DDBJ whole genome shotgun (WGS) entry which is preliminary data.</text>
</comment>
<reference evidence="2 3" key="1">
    <citation type="journal article" date="2017" name="ISME J.">
        <title>Energy and carbon metabolisms in a deep terrestrial subsurface fluid microbial community.</title>
        <authorList>
            <person name="Momper L."/>
            <person name="Jungbluth S.P."/>
            <person name="Lee M.D."/>
            <person name="Amend J.P."/>
        </authorList>
    </citation>
    <scope>NUCLEOTIDE SEQUENCE [LARGE SCALE GENOMIC DNA]</scope>
    <source>
        <strain evidence="2">SURF_17</strain>
    </source>
</reference>
<feature type="signal peptide" evidence="1">
    <location>
        <begin position="1"/>
        <end position="23"/>
    </location>
</feature>
<organism evidence="2 3">
    <name type="scientific">Candidatus Abyssobacteria bacterium SURF_17</name>
    <dbReference type="NCBI Taxonomy" id="2093361"/>
    <lineage>
        <taxon>Bacteria</taxon>
        <taxon>Pseudomonadati</taxon>
        <taxon>Candidatus Hydrogenedentota</taxon>
        <taxon>Candidatus Abyssobacteria</taxon>
    </lineage>
</organism>
<proteinExistence type="predicted"/>
<feature type="chain" id="PRO_5019451064" evidence="1">
    <location>
        <begin position="24"/>
        <end position="131"/>
    </location>
</feature>
<dbReference type="AlphaFoldDB" id="A0A419EWT7"/>